<feature type="compositionally biased region" description="Polar residues" evidence="6">
    <location>
        <begin position="282"/>
        <end position="296"/>
    </location>
</feature>
<protein>
    <submittedName>
        <fullName evidence="8">Proteophosphoglycan ppg4</fullName>
    </submittedName>
</protein>
<accession>A0A511KNV6</accession>
<feature type="domain" description="C2H2-type" evidence="7">
    <location>
        <begin position="670"/>
        <end position="699"/>
    </location>
</feature>
<dbReference type="SUPFAM" id="SSF57667">
    <property type="entry name" value="beta-beta-alpha zinc fingers"/>
    <property type="match status" value="2"/>
</dbReference>
<dbReference type="FunFam" id="3.30.160.60:FF:000125">
    <property type="entry name" value="Putative zinc finger protein 143"/>
    <property type="match status" value="1"/>
</dbReference>
<sequence length="734" mass="80096">MSVACAYSVPETSFTTYSSHIYPEETYTYEGGASYELPVEDYVHDDYLEPSTLSYMHDRIAPSSTASFQTPPRAIYRQDYATPAWTATPPSGHYASHQPDLRAPDPQYATYTCRSSLLDADLDFDQCSRSTSSDYASHPSSGASSYPYHPSSTRRSRAGAALATYTIPAPPPRGLRASTFTCTICGWNVATSEQYDLHLKAHDGDCLFQCFLGGCEAAYGTAQELHQHSMWHEQRAMGSKRSWYSEAESGEYEDAVMVDGQAYLSTPQRSKRACIEPITPVTPSHTFTNGQQQRPLTASATAYSSSGTNDSPMFTFQPEQPLFNRAASYDCGPRKSASQSPFSGRATFEVVHPLPKQGPTPSSLRVLPTFTLPASPAASNTSNFATYPPSTNSSYSTPRTRATYFPRQQRLASPLQIPSSAPIDQSRFQPYSDVESSSMAISYSLPHAEPQGRTIHSRRREKPIPSFVQKQVVDGGGATSWVPQVLQSPVSPAMPAYGSGPALVPIPGTPASSCHPLSAHSSCAASPAPSRPSSVASNGYTATQAQATLVSAASMNRLLSRMTAPPPTPPPPPRHHSAGSNFESSSVFKAEGHSHPSTPDASAVSEKTPEPKHLVSAVHPRFRQGPPTPSDSPEKARRMHKCDFEGCGKEFKRLEHVKRHERTHTLEKPFMCDFPECNRLFSRNDNLAQHRKTHAKNGKTTRQLQARIATEELKRSLPIPLQPMPASTYTLPSP</sequence>
<dbReference type="GO" id="GO:0000978">
    <property type="term" value="F:RNA polymerase II cis-regulatory region sequence-specific DNA binding"/>
    <property type="evidence" value="ECO:0007669"/>
    <property type="project" value="TreeGrafter"/>
</dbReference>
<keyword evidence="1" id="KW-0479">Metal-binding</keyword>
<evidence type="ECO:0000259" key="7">
    <source>
        <dbReference type="PROSITE" id="PS50157"/>
    </source>
</evidence>
<feature type="region of interest" description="Disordered" evidence="6">
    <location>
        <begin position="132"/>
        <end position="153"/>
    </location>
</feature>
<dbReference type="Proteomes" id="UP000321518">
    <property type="component" value="Unassembled WGS sequence"/>
</dbReference>
<feature type="region of interest" description="Disordered" evidence="6">
    <location>
        <begin position="560"/>
        <end position="638"/>
    </location>
</feature>
<gene>
    <name evidence="8" type="ORF">Rt10032_c15g5553</name>
</gene>
<name>A0A511KNV6_RHOTO</name>
<dbReference type="Pfam" id="PF00096">
    <property type="entry name" value="zf-C2H2"/>
    <property type="match status" value="2"/>
</dbReference>
<dbReference type="FunFam" id="3.30.160.60:FF:000446">
    <property type="entry name" value="Zinc finger protein"/>
    <property type="match status" value="1"/>
</dbReference>
<evidence type="ECO:0000256" key="6">
    <source>
        <dbReference type="SAM" id="MobiDB-lite"/>
    </source>
</evidence>
<evidence type="ECO:0000256" key="5">
    <source>
        <dbReference type="PROSITE-ProRule" id="PRU00042"/>
    </source>
</evidence>
<keyword evidence="3 5" id="KW-0863">Zinc-finger</keyword>
<feature type="domain" description="C2H2-type" evidence="7">
    <location>
        <begin position="640"/>
        <end position="669"/>
    </location>
</feature>
<organism evidence="8 9">
    <name type="scientific">Rhodotorula toruloides</name>
    <name type="common">Yeast</name>
    <name type="synonym">Rhodosporidium toruloides</name>
    <dbReference type="NCBI Taxonomy" id="5286"/>
    <lineage>
        <taxon>Eukaryota</taxon>
        <taxon>Fungi</taxon>
        <taxon>Dikarya</taxon>
        <taxon>Basidiomycota</taxon>
        <taxon>Pucciniomycotina</taxon>
        <taxon>Microbotryomycetes</taxon>
        <taxon>Sporidiobolales</taxon>
        <taxon>Sporidiobolaceae</taxon>
        <taxon>Rhodotorula</taxon>
    </lineage>
</organism>
<evidence type="ECO:0000313" key="8">
    <source>
        <dbReference type="EMBL" id="GEM11536.1"/>
    </source>
</evidence>
<dbReference type="GO" id="GO:0045944">
    <property type="term" value="P:positive regulation of transcription by RNA polymerase II"/>
    <property type="evidence" value="ECO:0007669"/>
    <property type="project" value="UniProtKB-ARBA"/>
</dbReference>
<dbReference type="AlphaFoldDB" id="A0A511KNV6"/>
<feature type="compositionally biased region" description="Polar residues" evidence="6">
    <location>
        <begin position="578"/>
        <end position="587"/>
    </location>
</feature>
<feature type="compositionally biased region" description="Polar residues" evidence="6">
    <location>
        <begin position="132"/>
        <end position="144"/>
    </location>
</feature>
<feature type="compositionally biased region" description="Low complexity" evidence="6">
    <location>
        <begin position="511"/>
        <end position="537"/>
    </location>
</feature>
<evidence type="ECO:0000256" key="2">
    <source>
        <dbReference type="ARBA" id="ARBA00022737"/>
    </source>
</evidence>
<reference evidence="8 9" key="1">
    <citation type="submission" date="2019-07" db="EMBL/GenBank/DDBJ databases">
        <title>Rhodotorula toruloides NBRC10032 genome sequencing.</title>
        <authorList>
            <person name="Shida Y."/>
            <person name="Takaku H."/>
            <person name="Ogasawara W."/>
            <person name="Mori K."/>
        </authorList>
    </citation>
    <scope>NUCLEOTIDE SEQUENCE [LARGE SCALE GENOMIC DNA]</scope>
    <source>
        <strain evidence="8 9">NBRC10032</strain>
    </source>
</reference>
<feature type="domain" description="C2H2-type" evidence="7">
    <location>
        <begin position="180"/>
        <end position="205"/>
    </location>
</feature>
<evidence type="ECO:0000256" key="1">
    <source>
        <dbReference type="ARBA" id="ARBA00022723"/>
    </source>
</evidence>
<evidence type="ECO:0000256" key="4">
    <source>
        <dbReference type="ARBA" id="ARBA00022833"/>
    </source>
</evidence>
<dbReference type="InterPro" id="IPR050329">
    <property type="entry name" value="GLI_C2H2-zinc-finger"/>
</dbReference>
<evidence type="ECO:0000256" key="3">
    <source>
        <dbReference type="ARBA" id="ARBA00022771"/>
    </source>
</evidence>
<dbReference type="GO" id="GO:0005634">
    <property type="term" value="C:nucleus"/>
    <property type="evidence" value="ECO:0007669"/>
    <property type="project" value="TreeGrafter"/>
</dbReference>
<dbReference type="OrthoDB" id="2526279at2759"/>
<dbReference type="PANTHER" id="PTHR19818:SF139">
    <property type="entry name" value="PAIR-RULE PROTEIN ODD-PAIRED"/>
    <property type="match status" value="1"/>
</dbReference>
<dbReference type="InterPro" id="IPR013087">
    <property type="entry name" value="Znf_C2H2_type"/>
</dbReference>
<proteinExistence type="predicted"/>
<keyword evidence="2" id="KW-0677">Repeat</keyword>
<feature type="region of interest" description="Disordered" evidence="6">
    <location>
        <begin position="282"/>
        <end position="304"/>
    </location>
</feature>
<feature type="region of interest" description="Disordered" evidence="6">
    <location>
        <begin position="511"/>
        <end position="538"/>
    </location>
</feature>
<dbReference type="InterPro" id="IPR036236">
    <property type="entry name" value="Znf_C2H2_sf"/>
</dbReference>
<keyword evidence="4" id="KW-0862">Zinc</keyword>
<comment type="caution">
    <text evidence="8">The sequence shown here is derived from an EMBL/GenBank/DDBJ whole genome shotgun (WGS) entry which is preliminary data.</text>
</comment>
<dbReference type="GO" id="GO:0008270">
    <property type="term" value="F:zinc ion binding"/>
    <property type="evidence" value="ECO:0007669"/>
    <property type="project" value="UniProtKB-KW"/>
</dbReference>
<dbReference type="PROSITE" id="PS00028">
    <property type="entry name" value="ZINC_FINGER_C2H2_1"/>
    <property type="match status" value="4"/>
</dbReference>
<dbReference type="GO" id="GO:0000981">
    <property type="term" value="F:DNA-binding transcription factor activity, RNA polymerase II-specific"/>
    <property type="evidence" value="ECO:0007669"/>
    <property type="project" value="UniProtKB-ARBA"/>
</dbReference>
<dbReference type="SMART" id="SM00355">
    <property type="entry name" value="ZnF_C2H2"/>
    <property type="match status" value="4"/>
</dbReference>
<evidence type="ECO:0000313" key="9">
    <source>
        <dbReference type="Proteomes" id="UP000321518"/>
    </source>
</evidence>
<dbReference type="PANTHER" id="PTHR19818">
    <property type="entry name" value="ZINC FINGER PROTEIN ZIC AND GLI"/>
    <property type="match status" value="1"/>
</dbReference>
<dbReference type="EMBL" id="BJWK01000015">
    <property type="protein sequence ID" value="GEM11536.1"/>
    <property type="molecule type" value="Genomic_DNA"/>
</dbReference>
<dbReference type="PROSITE" id="PS50157">
    <property type="entry name" value="ZINC_FINGER_C2H2_2"/>
    <property type="match status" value="3"/>
</dbReference>
<dbReference type="Gene3D" id="3.30.160.60">
    <property type="entry name" value="Classic Zinc Finger"/>
    <property type="match status" value="3"/>
</dbReference>